<dbReference type="Proteomes" id="UP000189981">
    <property type="component" value="Unassembled WGS sequence"/>
</dbReference>
<accession>A0A1T5A339</accession>
<evidence type="ECO:0000313" key="2">
    <source>
        <dbReference type="Proteomes" id="UP000189981"/>
    </source>
</evidence>
<reference evidence="2" key="1">
    <citation type="submission" date="2017-02" db="EMBL/GenBank/DDBJ databases">
        <authorList>
            <person name="Varghese N."/>
            <person name="Submissions S."/>
        </authorList>
    </citation>
    <scope>NUCLEOTIDE SEQUENCE [LARGE SCALE GENOMIC DNA]</scope>
    <source>
        <strain evidence="2">DSM 22385</strain>
    </source>
</reference>
<gene>
    <name evidence="1" type="ORF">SAMN05661099_0250</name>
</gene>
<evidence type="ECO:0000313" key="1">
    <source>
        <dbReference type="EMBL" id="SKB29285.1"/>
    </source>
</evidence>
<proteinExistence type="predicted"/>
<keyword evidence="2" id="KW-1185">Reference proteome</keyword>
<dbReference type="STRING" id="572036.SAMN05661099_0250"/>
<sequence length="87" mass="9505">MNRLIFSAIGVILTFIWIVYTAPSKKSKLGSLENSRIKKISKASSISLHTLTQPGIKGQELDIISGVRPTAYSGSKVLTIKAKEMQD</sequence>
<organism evidence="1 2">
    <name type="scientific">Daejeonella lutea</name>
    <dbReference type="NCBI Taxonomy" id="572036"/>
    <lineage>
        <taxon>Bacteria</taxon>
        <taxon>Pseudomonadati</taxon>
        <taxon>Bacteroidota</taxon>
        <taxon>Sphingobacteriia</taxon>
        <taxon>Sphingobacteriales</taxon>
        <taxon>Sphingobacteriaceae</taxon>
        <taxon>Daejeonella</taxon>
    </lineage>
</organism>
<dbReference type="EMBL" id="FUYR01000001">
    <property type="protein sequence ID" value="SKB29285.1"/>
    <property type="molecule type" value="Genomic_DNA"/>
</dbReference>
<name>A0A1T5A339_9SPHI</name>
<protein>
    <submittedName>
        <fullName evidence="1">Uncharacterized protein</fullName>
    </submittedName>
</protein>
<dbReference type="AlphaFoldDB" id="A0A1T5A339"/>